<evidence type="ECO:0000313" key="6">
    <source>
        <dbReference type="EMBL" id="CAE0655809.1"/>
    </source>
</evidence>
<evidence type="ECO:0000256" key="1">
    <source>
        <dbReference type="ARBA" id="ARBA00022617"/>
    </source>
</evidence>
<evidence type="ECO:0000256" key="2">
    <source>
        <dbReference type="ARBA" id="ARBA00022723"/>
    </source>
</evidence>
<evidence type="ECO:0000259" key="5">
    <source>
        <dbReference type="Pfam" id="PF00173"/>
    </source>
</evidence>
<dbReference type="EMBL" id="HBIV01010312">
    <property type="protein sequence ID" value="CAE0655809.1"/>
    <property type="molecule type" value="Transcribed_RNA"/>
</dbReference>
<keyword evidence="2" id="KW-0479">Metal-binding</keyword>
<protein>
    <recommendedName>
        <fullName evidence="5">Cytochrome b5 heme-binding domain-containing protein</fullName>
    </recommendedName>
</protein>
<feature type="transmembrane region" description="Helical" evidence="4">
    <location>
        <begin position="21"/>
        <end position="40"/>
    </location>
</feature>
<keyword evidence="4" id="KW-1133">Transmembrane helix</keyword>
<evidence type="ECO:0000256" key="3">
    <source>
        <dbReference type="ARBA" id="ARBA00023004"/>
    </source>
</evidence>
<name>A0A7S3YLZ8_9EUKA</name>
<sequence length="398" mass="44357">MGSRRDKDGGPREESQGSPSVMVLGGLWFALCSTLVWTRFENINVFFSFVTAIACRAICGALIRNQGLASSLVGCVYSLLHSVLTLATWVAHSAWVEDALLVSSTGYVCMTLFDQMMSGLMRDRVDEIMIKDNAVMLSLLTAQYHRELRLPYMSLISLTFLHHLWFHALDAYIEIFERPSSFPTKLPRSHLALSAKRLPYAAASRAVLVLFQGIPRSIALLSLLRDSWGIPGFLAKFDTVEIVGSALGVMLLNVLAVSALEANSYLSLDSHGRQRKGALSKKRRLWTIAGKTYDLSSFVPKHPGGEASILLGQEYARLRLLLLRCLFFTTHNASQHQHHHHQKIHISTYAPLLDIYASLLTPPHTINLTFSSCLIPHTTPHHTTPHHSPHLTSPPHRK</sequence>
<evidence type="ECO:0000256" key="4">
    <source>
        <dbReference type="SAM" id="Phobius"/>
    </source>
</evidence>
<dbReference type="PROSITE" id="PS00191">
    <property type="entry name" value="CYTOCHROME_B5_1"/>
    <property type="match status" value="1"/>
</dbReference>
<feature type="transmembrane region" description="Helical" evidence="4">
    <location>
        <begin position="75"/>
        <end position="95"/>
    </location>
</feature>
<feature type="transmembrane region" description="Helical" evidence="4">
    <location>
        <begin position="46"/>
        <end position="63"/>
    </location>
</feature>
<dbReference type="InterPro" id="IPR001199">
    <property type="entry name" value="Cyt_B5-like_heme/steroid-bd"/>
</dbReference>
<dbReference type="GO" id="GO:0046872">
    <property type="term" value="F:metal ion binding"/>
    <property type="evidence" value="ECO:0007669"/>
    <property type="project" value="UniProtKB-KW"/>
</dbReference>
<accession>A0A7S3YLZ8</accession>
<dbReference type="Gene3D" id="3.10.120.10">
    <property type="entry name" value="Cytochrome b5-like heme/steroid binding domain"/>
    <property type="match status" value="1"/>
</dbReference>
<reference evidence="6" key="1">
    <citation type="submission" date="2021-01" db="EMBL/GenBank/DDBJ databases">
        <authorList>
            <person name="Corre E."/>
            <person name="Pelletier E."/>
            <person name="Niang G."/>
            <person name="Scheremetjew M."/>
            <person name="Finn R."/>
            <person name="Kale V."/>
            <person name="Holt S."/>
            <person name="Cochrane G."/>
            <person name="Meng A."/>
            <person name="Brown T."/>
            <person name="Cohen L."/>
        </authorList>
    </citation>
    <scope>NUCLEOTIDE SEQUENCE</scope>
    <source>
        <strain evidence="6">CCCM811</strain>
    </source>
</reference>
<keyword evidence="1" id="KW-0349">Heme</keyword>
<keyword evidence="4" id="KW-0812">Transmembrane</keyword>
<keyword evidence="4" id="KW-0472">Membrane</keyword>
<dbReference type="InterPro" id="IPR036400">
    <property type="entry name" value="Cyt_B5-like_heme/steroid_sf"/>
</dbReference>
<dbReference type="Pfam" id="PF00173">
    <property type="entry name" value="Cyt-b5"/>
    <property type="match status" value="1"/>
</dbReference>
<proteinExistence type="predicted"/>
<keyword evidence="3" id="KW-0408">Iron</keyword>
<dbReference type="GO" id="GO:0020037">
    <property type="term" value="F:heme binding"/>
    <property type="evidence" value="ECO:0007669"/>
    <property type="project" value="InterPro"/>
</dbReference>
<dbReference type="SUPFAM" id="SSF55856">
    <property type="entry name" value="Cytochrome b5-like heme/steroid binding domain"/>
    <property type="match status" value="1"/>
</dbReference>
<organism evidence="6">
    <name type="scientific">Lotharella globosa</name>
    <dbReference type="NCBI Taxonomy" id="91324"/>
    <lineage>
        <taxon>Eukaryota</taxon>
        <taxon>Sar</taxon>
        <taxon>Rhizaria</taxon>
        <taxon>Cercozoa</taxon>
        <taxon>Chlorarachniophyceae</taxon>
        <taxon>Lotharella</taxon>
    </lineage>
</organism>
<gene>
    <name evidence="6" type="ORF">LGLO00237_LOCUS7756</name>
</gene>
<dbReference type="InterPro" id="IPR018506">
    <property type="entry name" value="Cyt_B5_heme-BS"/>
</dbReference>
<dbReference type="AlphaFoldDB" id="A0A7S3YLZ8"/>
<feature type="domain" description="Cytochrome b5 heme-binding" evidence="5">
    <location>
        <begin position="281"/>
        <end position="310"/>
    </location>
</feature>